<gene>
    <name evidence="4" type="ORF">SAMN04487974_11467</name>
</gene>
<evidence type="ECO:0000313" key="4">
    <source>
        <dbReference type="EMBL" id="SDG96982.1"/>
    </source>
</evidence>
<accession>A0A1G7YK91</accession>
<name>A0A1G7YK91_9HYPH</name>
<dbReference type="Gene3D" id="3.90.79.10">
    <property type="entry name" value="Nucleoside Triphosphate Pyrophosphohydrolase"/>
    <property type="match status" value="1"/>
</dbReference>
<dbReference type="OrthoDB" id="9804442at2"/>
<feature type="domain" description="Nudix hydrolase" evidence="3">
    <location>
        <begin position="23"/>
        <end position="111"/>
    </location>
</feature>
<evidence type="ECO:0000313" key="5">
    <source>
        <dbReference type="Proteomes" id="UP000199495"/>
    </source>
</evidence>
<keyword evidence="2" id="KW-0378">Hydrolase</keyword>
<dbReference type="Pfam" id="PF00293">
    <property type="entry name" value="NUDIX"/>
    <property type="match status" value="1"/>
</dbReference>
<dbReference type="InterPro" id="IPR000086">
    <property type="entry name" value="NUDIX_hydrolase_dom"/>
</dbReference>
<sequence>MIEKVCALPYRETSSALEVLSFLHPLAGRQFVKGTLETYEQPAIGAERELREESGLSIAASPILLGRDVIGFPPVPWHFYAFETTDLPDVSNHWTEDGGGLLFSFFWHPLDRDLNGEWHPIFHQAYRTIRASLPLIVRSDDRA</sequence>
<organism evidence="4 5">
    <name type="scientific">Pelagibacterium luteolum</name>
    <dbReference type="NCBI Taxonomy" id="440168"/>
    <lineage>
        <taxon>Bacteria</taxon>
        <taxon>Pseudomonadati</taxon>
        <taxon>Pseudomonadota</taxon>
        <taxon>Alphaproteobacteria</taxon>
        <taxon>Hyphomicrobiales</taxon>
        <taxon>Devosiaceae</taxon>
        <taxon>Pelagibacterium</taxon>
    </lineage>
</organism>
<keyword evidence="5" id="KW-1185">Reference proteome</keyword>
<dbReference type="InterPro" id="IPR015797">
    <property type="entry name" value="NUDIX_hydrolase-like_dom_sf"/>
</dbReference>
<dbReference type="Proteomes" id="UP000199495">
    <property type="component" value="Unassembled WGS sequence"/>
</dbReference>
<evidence type="ECO:0000256" key="2">
    <source>
        <dbReference type="ARBA" id="ARBA00022801"/>
    </source>
</evidence>
<proteinExistence type="predicted"/>
<reference evidence="4 5" key="1">
    <citation type="submission" date="2016-10" db="EMBL/GenBank/DDBJ databases">
        <authorList>
            <person name="de Groot N.N."/>
        </authorList>
    </citation>
    <scope>NUCLEOTIDE SEQUENCE [LARGE SCALE GENOMIC DNA]</scope>
    <source>
        <strain evidence="4 5">CGMCC 1.10267</strain>
    </source>
</reference>
<evidence type="ECO:0000256" key="1">
    <source>
        <dbReference type="ARBA" id="ARBA00001946"/>
    </source>
</evidence>
<dbReference type="AlphaFoldDB" id="A0A1G7YK91"/>
<protein>
    <submittedName>
        <fullName evidence="4">8-oxo-dGTP pyrophosphatase MutT, NUDIX family</fullName>
    </submittedName>
</protein>
<dbReference type="STRING" id="440168.SAMN04487974_11467"/>
<dbReference type="EMBL" id="FNCS01000014">
    <property type="protein sequence ID" value="SDG96982.1"/>
    <property type="molecule type" value="Genomic_DNA"/>
</dbReference>
<dbReference type="PROSITE" id="PS00893">
    <property type="entry name" value="NUDIX_BOX"/>
    <property type="match status" value="1"/>
</dbReference>
<dbReference type="SUPFAM" id="SSF55811">
    <property type="entry name" value="Nudix"/>
    <property type="match status" value="1"/>
</dbReference>
<dbReference type="GO" id="GO:0016787">
    <property type="term" value="F:hydrolase activity"/>
    <property type="evidence" value="ECO:0007669"/>
    <property type="project" value="UniProtKB-KW"/>
</dbReference>
<evidence type="ECO:0000259" key="3">
    <source>
        <dbReference type="Pfam" id="PF00293"/>
    </source>
</evidence>
<dbReference type="RefSeq" id="WP_090597995.1">
    <property type="nucleotide sequence ID" value="NZ_FNCS01000014.1"/>
</dbReference>
<dbReference type="InterPro" id="IPR020084">
    <property type="entry name" value="NUDIX_hydrolase_CS"/>
</dbReference>
<comment type="cofactor">
    <cofactor evidence="1">
        <name>Mg(2+)</name>
        <dbReference type="ChEBI" id="CHEBI:18420"/>
    </cofactor>
</comment>